<protein>
    <submittedName>
        <fullName evidence="6">Uncharacterized protein LOC117143149</fullName>
    </submittedName>
</protein>
<dbReference type="InterPro" id="IPR038606">
    <property type="entry name" value="To_sf"/>
</dbReference>
<evidence type="ECO:0000313" key="5">
    <source>
        <dbReference type="Proteomes" id="UP000515162"/>
    </source>
</evidence>
<dbReference type="CTD" id="42489"/>
<comment type="similarity">
    <text evidence="3">Belongs to the TO family.</text>
</comment>
<dbReference type="RefSeq" id="XP_033163538.1">
    <property type="nucleotide sequence ID" value="XM_033307647.1"/>
</dbReference>
<feature type="chain" id="PRO_5028295694" evidence="4">
    <location>
        <begin position="18"/>
        <end position="245"/>
    </location>
</feature>
<dbReference type="Gene3D" id="3.15.10.30">
    <property type="entry name" value="Haemolymph juvenile hormone binding protein"/>
    <property type="match status" value="1"/>
</dbReference>
<dbReference type="AlphaFoldDB" id="A0A6P8K3Y2"/>
<organism evidence="5 6">
    <name type="scientific">Drosophila mauritiana</name>
    <name type="common">Fruit fly</name>
    <dbReference type="NCBI Taxonomy" id="7226"/>
    <lineage>
        <taxon>Eukaryota</taxon>
        <taxon>Metazoa</taxon>
        <taxon>Ecdysozoa</taxon>
        <taxon>Arthropoda</taxon>
        <taxon>Hexapoda</taxon>
        <taxon>Insecta</taxon>
        <taxon>Pterygota</taxon>
        <taxon>Neoptera</taxon>
        <taxon>Endopterygota</taxon>
        <taxon>Diptera</taxon>
        <taxon>Brachycera</taxon>
        <taxon>Muscomorpha</taxon>
        <taxon>Ephydroidea</taxon>
        <taxon>Drosophilidae</taxon>
        <taxon>Drosophila</taxon>
        <taxon>Sophophora</taxon>
    </lineage>
</organism>
<dbReference type="Proteomes" id="UP000515162">
    <property type="component" value="Chromosome 3R"/>
</dbReference>
<proteinExistence type="inferred from homology"/>
<sequence>MRLIVFVCCLWMARSLGQLPPEIEKCKAGDSICIAETVTRILRLYPKGLPSIGLVGLDSIWFEDVVVSRLEPDGSSTLDLKFHNLTVIGFADSTVAEAKGFEADLPRVLELSGWIPLLKLNGYYEMRGSLLTMPIHGKGQAQVEIRECRVRCKVRVLEDLRDDGKLYAGISKVKCLLDVQGMHLNFENLFNNPEMSDAMNAVANTKWLEIWHTLRRGITSAVDQLVESILKRVANKLPYDDFYRD</sequence>
<evidence type="ECO:0000256" key="1">
    <source>
        <dbReference type="ARBA" id="ARBA00022729"/>
    </source>
</evidence>
<keyword evidence="2" id="KW-0090">Biological rhythms</keyword>
<evidence type="ECO:0000256" key="2">
    <source>
        <dbReference type="ARBA" id="ARBA00023108"/>
    </source>
</evidence>
<dbReference type="SMART" id="SM00700">
    <property type="entry name" value="JHBP"/>
    <property type="match status" value="1"/>
</dbReference>
<reference evidence="6" key="1">
    <citation type="submission" date="2025-08" db="UniProtKB">
        <authorList>
            <consortium name="RefSeq"/>
        </authorList>
    </citation>
    <scope>IDENTIFICATION</scope>
    <source>
        <strain evidence="6">Mau12</strain>
        <tissue evidence="6">Whole Body</tissue>
    </source>
</reference>
<dbReference type="GO" id="GO:0005615">
    <property type="term" value="C:extracellular space"/>
    <property type="evidence" value="ECO:0007669"/>
    <property type="project" value="TreeGrafter"/>
</dbReference>
<keyword evidence="5" id="KW-1185">Reference proteome</keyword>
<dbReference type="FunFam" id="3.15.10.30:FF:000001">
    <property type="entry name" value="Takeout-like protein 1"/>
    <property type="match status" value="1"/>
</dbReference>
<keyword evidence="1 4" id="KW-0732">Signal</keyword>
<name>A0A6P8K3Y2_DROMA</name>
<accession>A0A6P8K3Y2</accession>
<evidence type="ECO:0000256" key="4">
    <source>
        <dbReference type="SAM" id="SignalP"/>
    </source>
</evidence>
<evidence type="ECO:0000313" key="6">
    <source>
        <dbReference type="RefSeq" id="XP_033163538.1"/>
    </source>
</evidence>
<evidence type="ECO:0000256" key="3">
    <source>
        <dbReference type="ARBA" id="ARBA00060902"/>
    </source>
</evidence>
<gene>
    <name evidence="6" type="primary">LOC117143149</name>
</gene>
<dbReference type="GO" id="GO:0007623">
    <property type="term" value="P:circadian rhythm"/>
    <property type="evidence" value="ECO:0007669"/>
    <property type="project" value="UniProtKB-ARBA"/>
</dbReference>
<feature type="signal peptide" evidence="4">
    <location>
        <begin position="1"/>
        <end position="17"/>
    </location>
</feature>
<dbReference type="PANTHER" id="PTHR11008:SF32">
    <property type="entry name" value="CIRCADIAN CLOCK-CONTROLLED PROTEIN DAYWAKE-RELATED"/>
    <property type="match status" value="1"/>
</dbReference>
<dbReference type="GeneID" id="117143149"/>
<dbReference type="PANTHER" id="PTHR11008">
    <property type="entry name" value="PROTEIN TAKEOUT-LIKE PROTEIN"/>
    <property type="match status" value="1"/>
</dbReference>
<dbReference type="InterPro" id="IPR010562">
    <property type="entry name" value="Haemolymph_juvenile_hormone-bd"/>
</dbReference>
<dbReference type="Pfam" id="PF06585">
    <property type="entry name" value="JHBP"/>
    <property type="match status" value="1"/>
</dbReference>